<keyword evidence="2" id="KW-1185">Reference proteome</keyword>
<evidence type="ECO:0000313" key="2">
    <source>
        <dbReference type="Proteomes" id="UP000886998"/>
    </source>
</evidence>
<reference evidence="1" key="1">
    <citation type="submission" date="2020-08" db="EMBL/GenBank/DDBJ databases">
        <title>Multicomponent nature underlies the extraordinary mechanical properties of spider dragline silk.</title>
        <authorList>
            <person name="Kono N."/>
            <person name="Nakamura H."/>
            <person name="Mori M."/>
            <person name="Yoshida Y."/>
            <person name="Ohtoshi R."/>
            <person name="Malay A.D."/>
            <person name="Moran D.A.P."/>
            <person name="Tomita M."/>
            <person name="Numata K."/>
            <person name="Arakawa K."/>
        </authorList>
    </citation>
    <scope>NUCLEOTIDE SEQUENCE</scope>
</reference>
<gene>
    <name evidence="1" type="ORF">TNIN_202281</name>
</gene>
<sequence>MLNKSVRSKIDTLRSFACPDDCDRKGLPFKRIKIWSLDPPVNVLKEAVCSVYILSRASNGNIDANLILVFELGSCASSRELIILGVHPVVVLWKGYPVCAR</sequence>
<dbReference type="AlphaFoldDB" id="A0A8X6XJ81"/>
<dbReference type="EMBL" id="BMAV01009399">
    <property type="protein sequence ID" value="GFY53620.1"/>
    <property type="molecule type" value="Genomic_DNA"/>
</dbReference>
<organism evidence="1 2">
    <name type="scientific">Trichonephila inaurata madagascariensis</name>
    <dbReference type="NCBI Taxonomy" id="2747483"/>
    <lineage>
        <taxon>Eukaryota</taxon>
        <taxon>Metazoa</taxon>
        <taxon>Ecdysozoa</taxon>
        <taxon>Arthropoda</taxon>
        <taxon>Chelicerata</taxon>
        <taxon>Arachnida</taxon>
        <taxon>Araneae</taxon>
        <taxon>Araneomorphae</taxon>
        <taxon>Entelegynae</taxon>
        <taxon>Araneoidea</taxon>
        <taxon>Nephilidae</taxon>
        <taxon>Trichonephila</taxon>
        <taxon>Trichonephila inaurata</taxon>
    </lineage>
</organism>
<evidence type="ECO:0000313" key="1">
    <source>
        <dbReference type="EMBL" id="GFY53620.1"/>
    </source>
</evidence>
<accession>A0A8X6XJ81</accession>
<comment type="caution">
    <text evidence="1">The sequence shown here is derived from an EMBL/GenBank/DDBJ whole genome shotgun (WGS) entry which is preliminary data.</text>
</comment>
<dbReference type="Proteomes" id="UP000886998">
    <property type="component" value="Unassembled WGS sequence"/>
</dbReference>
<name>A0A8X6XJ81_9ARAC</name>
<proteinExistence type="predicted"/>
<protein>
    <submittedName>
        <fullName evidence="1">Uncharacterized protein</fullName>
    </submittedName>
</protein>